<evidence type="ECO:0000313" key="11">
    <source>
        <dbReference type="EMBL" id="KAA5614419.1"/>
    </source>
</evidence>
<organism evidence="11 12">
    <name type="scientific">Rhodovastum atsumiense</name>
    <dbReference type="NCBI Taxonomy" id="504468"/>
    <lineage>
        <taxon>Bacteria</taxon>
        <taxon>Pseudomonadati</taxon>
        <taxon>Pseudomonadota</taxon>
        <taxon>Alphaproteobacteria</taxon>
        <taxon>Acetobacterales</taxon>
        <taxon>Acetobacteraceae</taxon>
        <taxon>Rhodovastum</taxon>
    </lineage>
</organism>
<feature type="transmembrane region" description="Helical" evidence="7">
    <location>
        <begin position="263"/>
        <end position="288"/>
    </location>
</feature>
<keyword evidence="3" id="KW-1003">Cell membrane</keyword>
<evidence type="ECO:0000313" key="12">
    <source>
        <dbReference type="Proteomes" id="UP000325255"/>
    </source>
</evidence>
<proteinExistence type="inferred from homology"/>
<feature type="domain" description="Concentrative nucleoside transporter C-terminal" evidence="9">
    <location>
        <begin position="209"/>
        <end position="412"/>
    </location>
</feature>
<feature type="transmembrane region" description="Helical" evidence="7">
    <location>
        <begin position="209"/>
        <end position="230"/>
    </location>
</feature>
<feature type="transmembrane region" description="Helical" evidence="7">
    <location>
        <begin position="31"/>
        <end position="49"/>
    </location>
</feature>
<feature type="domain" description="Nucleoside transporter/FeoB GTPase Gate" evidence="10">
    <location>
        <begin position="101"/>
        <end position="200"/>
    </location>
</feature>
<keyword evidence="5 7" id="KW-1133">Transmembrane helix</keyword>
<evidence type="ECO:0000256" key="6">
    <source>
        <dbReference type="ARBA" id="ARBA00023136"/>
    </source>
</evidence>
<feature type="transmembrane region" description="Helical" evidence="7">
    <location>
        <begin position="96"/>
        <end position="120"/>
    </location>
</feature>
<keyword evidence="6 7" id="KW-0472">Membrane</keyword>
<dbReference type="InterPro" id="IPR011642">
    <property type="entry name" value="Gate_dom"/>
</dbReference>
<gene>
    <name evidence="11" type="ORF">F1189_01530</name>
</gene>
<feature type="transmembrane region" description="Helical" evidence="7">
    <location>
        <begin position="394"/>
        <end position="415"/>
    </location>
</feature>
<comment type="similarity">
    <text evidence="2">Belongs to the concentrative nucleoside transporter (CNT) (TC 2.A.41) family.</text>
</comment>
<evidence type="ECO:0000256" key="5">
    <source>
        <dbReference type="ARBA" id="ARBA00022989"/>
    </source>
</evidence>
<dbReference type="InterPro" id="IPR008276">
    <property type="entry name" value="C_nuclsd_transpt"/>
</dbReference>
<feature type="transmembrane region" description="Helical" evidence="7">
    <location>
        <begin position="140"/>
        <end position="163"/>
    </location>
</feature>
<dbReference type="OrthoDB" id="9766455at2"/>
<evidence type="ECO:0000256" key="3">
    <source>
        <dbReference type="ARBA" id="ARBA00022475"/>
    </source>
</evidence>
<name>A0A5M6J2G1_9PROT</name>
<protein>
    <submittedName>
        <fullName evidence="11">Nucleoside:proton symporter</fullName>
    </submittedName>
</protein>
<dbReference type="GO" id="GO:0005337">
    <property type="term" value="F:nucleoside transmembrane transporter activity"/>
    <property type="evidence" value="ECO:0007669"/>
    <property type="project" value="InterPro"/>
</dbReference>
<dbReference type="Pfam" id="PF01773">
    <property type="entry name" value="Nucleos_tra2_N"/>
    <property type="match status" value="1"/>
</dbReference>
<evidence type="ECO:0000256" key="2">
    <source>
        <dbReference type="ARBA" id="ARBA00009033"/>
    </source>
</evidence>
<dbReference type="PANTHER" id="PTHR10590">
    <property type="entry name" value="SODIUM/NUCLEOSIDE COTRANSPORTER"/>
    <property type="match status" value="1"/>
</dbReference>
<dbReference type="Proteomes" id="UP000325255">
    <property type="component" value="Unassembled WGS sequence"/>
</dbReference>
<evidence type="ECO:0000259" key="8">
    <source>
        <dbReference type="Pfam" id="PF01773"/>
    </source>
</evidence>
<accession>A0A5M6J2G1</accession>
<evidence type="ECO:0000256" key="4">
    <source>
        <dbReference type="ARBA" id="ARBA00022692"/>
    </source>
</evidence>
<dbReference type="PANTHER" id="PTHR10590:SF4">
    <property type="entry name" value="SOLUTE CARRIER FAMILY 28 MEMBER 3"/>
    <property type="match status" value="1"/>
</dbReference>
<feature type="transmembrane region" description="Helical" evidence="7">
    <location>
        <begin position="175"/>
        <end position="197"/>
    </location>
</feature>
<dbReference type="AlphaFoldDB" id="A0A5M6J2G1"/>
<evidence type="ECO:0000259" key="10">
    <source>
        <dbReference type="Pfam" id="PF07670"/>
    </source>
</evidence>
<dbReference type="Pfam" id="PF07662">
    <property type="entry name" value="Nucleos_tra2_C"/>
    <property type="match status" value="1"/>
</dbReference>
<evidence type="ECO:0000259" key="9">
    <source>
        <dbReference type="Pfam" id="PF07662"/>
    </source>
</evidence>
<sequence length="416" mass="43144">METLRPVLGIGALLLLAWILSENRRDVRLRPVLGGLALQVALAVLLLFLPPVQQAMLAVNDAAEALNRATNAGTRFVFGYLAGPPLPFAEAQPGGAFILAFQALPLVLTISALATLLFHWGVLQAVMRGFAWLLRRTLGVGGALALGAAVHVFVGMVEAPLLVRPWLARMARGELFALMTCGMAGIAGTVMIIYGTVLGAVIPNALGNVISAAIISTPAAIAVAALMIPFDAGREDRAELVLPDPPHDSLDAILKGIAAGIPILVSILAVLLVTVALVTLANMVLGLLPAIDGAPVTLQRILALPFRPVVWLIGIPWAESGVAAQLMATKTVLNEFVAYLGLAGLPPDALSPQSRLILTYAMCGFANFGSVGIMVGGISAMVPERREEVVRLGLRSLVSGTIATCTSGALAGLLAG</sequence>
<dbReference type="GO" id="GO:0015293">
    <property type="term" value="F:symporter activity"/>
    <property type="evidence" value="ECO:0007669"/>
    <property type="project" value="TreeGrafter"/>
</dbReference>
<keyword evidence="4 7" id="KW-0812">Transmembrane</keyword>
<comment type="subcellular location">
    <subcellularLocation>
        <location evidence="1">Cell membrane</location>
        <topology evidence="1">Multi-pass membrane protein</topology>
    </subcellularLocation>
</comment>
<dbReference type="InterPro" id="IPR011657">
    <property type="entry name" value="CNT_C_dom"/>
</dbReference>
<dbReference type="Pfam" id="PF07670">
    <property type="entry name" value="Gate"/>
    <property type="match status" value="1"/>
</dbReference>
<comment type="caution">
    <text evidence="11">The sequence shown here is derived from an EMBL/GenBank/DDBJ whole genome shotgun (WGS) entry which is preliminary data.</text>
</comment>
<keyword evidence="12" id="KW-1185">Reference proteome</keyword>
<evidence type="ECO:0000256" key="7">
    <source>
        <dbReference type="SAM" id="Phobius"/>
    </source>
</evidence>
<evidence type="ECO:0000256" key="1">
    <source>
        <dbReference type="ARBA" id="ARBA00004651"/>
    </source>
</evidence>
<feature type="transmembrane region" description="Helical" evidence="7">
    <location>
        <begin position="357"/>
        <end position="382"/>
    </location>
</feature>
<feature type="domain" description="Concentrative nucleoside transporter N-terminal" evidence="8">
    <location>
        <begin position="8"/>
        <end position="81"/>
    </location>
</feature>
<dbReference type="EMBL" id="VWPK01000002">
    <property type="protein sequence ID" value="KAA5614419.1"/>
    <property type="molecule type" value="Genomic_DNA"/>
</dbReference>
<reference evidence="11 12" key="1">
    <citation type="submission" date="2019-09" db="EMBL/GenBank/DDBJ databases">
        <title>Genome sequence of Rhodovastum atsumiense, a diverse member of the Acetobacteraceae family of non-sulfur purple photosynthetic bacteria.</title>
        <authorList>
            <person name="Meyer T."/>
            <person name="Kyndt J."/>
        </authorList>
    </citation>
    <scope>NUCLEOTIDE SEQUENCE [LARGE SCALE GENOMIC DNA]</scope>
    <source>
        <strain evidence="11 12">DSM 21279</strain>
    </source>
</reference>
<dbReference type="GO" id="GO:0005886">
    <property type="term" value="C:plasma membrane"/>
    <property type="evidence" value="ECO:0007669"/>
    <property type="project" value="UniProtKB-SubCell"/>
</dbReference>
<dbReference type="InterPro" id="IPR002668">
    <property type="entry name" value="CNT_N_dom"/>
</dbReference>